<name>A0A926DSP3_9FIRM</name>
<evidence type="ECO:0000313" key="1">
    <source>
        <dbReference type="EMBL" id="MBC8543901.1"/>
    </source>
</evidence>
<dbReference type="RefSeq" id="WP_177720005.1">
    <property type="nucleotide sequence ID" value="NZ_JACRSQ010000014.1"/>
</dbReference>
<dbReference type="NCBIfam" id="TIGR02892">
    <property type="entry name" value="spore_yabP"/>
    <property type="match status" value="1"/>
</dbReference>
<keyword evidence="2" id="KW-1185">Reference proteome</keyword>
<sequence>MDSSMTGHRVIMEERGRVEVTGVIDLLIFDENEIVLDTSQGILSIRGMDLHMSNLSLDKGQIALEGDIGEIFYDDSQKAAPKGKGGGLMNKLFKG</sequence>
<dbReference type="Pfam" id="PF07873">
    <property type="entry name" value="YabP"/>
    <property type="match status" value="1"/>
</dbReference>
<accession>A0A926DSP3</accession>
<dbReference type="InterPro" id="IPR012504">
    <property type="entry name" value="Spore_YabP"/>
</dbReference>
<protein>
    <submittedName>
        <fullName evidence="1">Sporulation protein YabP</fullName>
    </submittedName>
</protein>
<dbReference type="InterPro" id="IPR022476">
    <property type="entry name" value="Spore_YabP/YqfC"/>
</dbReference>
<dbReference type="Proteomes" id="UP000657006">
    <property type="component" value="Unassembled WGS sequence"/>
</dbReference>
<reference evidence="1" key="1">
    <citation type="submission" date="2020-08" db="EMBL/GenBank/DDBJ databases">
        <title>Genome public.</title>
        <authorList>
            <person name="Liu C."/>
            <person name="Sun Q."/>
        </authorList>
    </citation>
    <scope>NUCLEOTIDE SEQUENCE</scope>
    <source>
        <strain evidence="1">NSJ-32</strain>
    </source>
</reference>
<proteinExistence type="predicted"/>
<dbReference type="EMBL" id="JACRSQ010000014">
    <property type="protein sequence ID" value="MBC8543901.1"/>
    <property type="molecule type" value="Genomic_DNA"/>
</dbReference>
<dbReference type="GO" id="GO:0030435">
    <property type="term" value="P:sporulation resulting in formation of a cellular spore"/>
    <property type="evidence" value="ECO:0007669"/>
    <property type="project" value="InterPro"/>
</dbReference>
<dbReference type="AlphaFoldDB" id="A0A926DSP3"/>
<gene>
    <name evidence="1" type="primary">yabP</name>
    <name evidence="1" type="ORF">H8730_10130</name>
</gene>
<evidence type="ECO:0000313" key="2">
    <source>
        <dbReference type="Proteomes" id="UP000657006"/>
    </source>
</evidence>
<comment type="caution">
    <text evidence="1">The sequence shown here is derived from an EMBL/GenBank/DDBJ whole genome shotgun (WGS) entry which is preliminary data.</text>
</comment>
<dbReference type="InterPro" id="IPR038705">
    <property type="entry name" value="YabP_sf"/>
</dbReference>
<organism evidence="1 2">
    <name type="scientific">Bianquea renquensis</name>
    <dbReference type="NCBI Taxonomy" id="2763661"/>
    <lineage>
        <taxon>Bacteria</taxon>
        <taxon>Bacillati</taxon>
        <taxon>Bacillota</taxon>
        <taxon>Clostridia</taxon>
        <taxon>Eubacteriales</taxon>
        <taxon>Bianqueaceae</taxon>
        <taxon>Bianquea</taxon>
    </lineage>
</organism>
<dbReference type="PIRSF" id="PIRSF011576">
    <property type="entry name" value="YabP"/>
    <property type="match status" value="1"/>
</dbReference>
<dbReference type="Gene3D" id="2.60.40.2000">
    <property type="match status" value="1"/>
</dbReference>